<proteinExistence type="predicted"/>
<reference evidence="1" key="2">
    <citation type="submission" date="2012-12" db="EMBL/GenBank/DDBJ databases">
        <authorList>
            <person name="Gao Y.W."/>
            <person name="Fan S.T."/>
            <person name="Sun H.T."/>
            <person name="Wang Z."/>
            <person name="Gao X.L."/>
            <person name="Li Y.G."/>
            <person name="Wang T.C."/>
            <person name="Zhang K."/>
            <person name="Xu W.W."/>
            <person name="Yu Z.J."/>
            <person name="Xia X.Z."/>
        </authorList>
    </citation>
    <scope>NUCLEOTIDE SEQUENCE</scope>
    <source>
        <strain evidence="1">FR3</strain>
    </source>
</reference>
<sequence length="53" mass="6261">MNIHNSIDNPPLTSPKNELRQLYFGNQYIIENFHTILTIIECEIKNIIQLLIH</sequence>
<evidence type="ECO:0000313" key="1">
    <source>
        <dbReference type="EMBL" id="CDP97878.1"/>
    </source>
</evidence>
<reference evidence="1" key="1">
    <citation type="journal article" date="2007" name="Science">
        <title>Draft genome of the filarial nematode parasite Brugia malayi.</title>
        <authorList>
            <person name="Ghedin E."/>
            <person name="Wang S."/>
            <person name="Spiro D."/>
            <person name="Caler E."/>
            <person name="Zhao Q."/>
            <person name="Crabtree J."/>
            <person name="Allen J.E."/>
            <person name="Delcher A.L."/>
            <person name="Guiliano D.B."/>
            <person name="Miranda-Saavedra D."/>
            <person name="Angiuoli S.V."/>
            <person name="Creasy T."/>
            <person name="Amedeo P."/>
            <person name="Haas B."/>
            <person name="El-Sayed N.M."/>
            <person name="Wortman J.R."/>
            <person name="Feldblyum T."/>
            <person name="Tallon L."/>
            <person name="Schatz M."/>
            <person name="Shumway M."/>
            <person name="Koo H."/>
            <person name="Salzberg S.L."/>
            <person name="Schobel S."/>
            <person name="Pertea M."/>
            <person name="Pop M."/>
            <person name="White O."/>
            <person name="Barton G.J."/>
            <person name="Carlow C.K."/>
            <person name="Crawford M.J."/>
            <person name="Daub J."/>
            <person name="Dimmic M.W."/>
            <person name="Estes C.F."/>
            <person name="Foster J.M."/>
            <person name="Ganatra M."/>
            <person name="Gregory W.F."/>
            <person name="Johnson N.M."/>
            <person name="Jin J."/>
            <person name="Komuniecki R."/>
            <person name="Korf I."/>
            <person name="Kumar S."/>
            <person name="Laney S."/>
            <person name="Li B.W."/>
            <person name="Li W."/>
            <person name="Lindblom T.H."/>
            <person name="Lustigman S."/>
            <person name="Ma D."/>
            <person name="Maina C.V."/>
            <person name="Martin D.M."/>
            <person name="McCarter J.P."/>
            <person name="McReynolds L."/>
            <person name="Mitreva M."/>
            <person name="Nutman T.B."/>
            <person name="Parkinson J."/>
            <person name="Peregrin-Alvarez J.M."/>
            <person name="Poole C."/>
            <person name="Ren Q."/>
            <person name="Saunders L."/>
            <person name="Sluder A.E."/>
            <person name="Smith K."/>
            <person name="Stanke M."/>
            <person name="Unnasch T.R."/>
            <person name="Ware J."/>
            <person name="Wei A.D."/>
            <person name="Weil G."/>
            <person name="Williams D.J."/>
            <person name="Zhang Y."/>
            <person name="Williams S.A."/>
            <person name="Fraser-Liggett C."/>
            <person name="Slatko B."/>
            <person name="Blaxter M.L."/>
            <person name="Scott A.L."/>
        </authorList>
    </citation>
    <scope>NUCLEOTIDE SEQUENCE</scope>
    <source>
        <strain evidence="1">FR3</strain>
    </source>
</reference>
<protein>
    <submittedName>
        <fullName evidence="1">Bm1406</fullName>
    </submittedName>
</protein>
<organism evidence="1">
    <name type="scientific">Brugia malayi</name>
    <name type="common">Filarial nematode worm</name>
    <dbReference type="NCBI Taxonomy" id="6279"/>
    <lineage>
        <taxon>Eukaryota</taxon>
        <taxon>Metazoa</taxon>
        <taxon>Ecdysozoa</taxon>
        <taxon>Nematoda</taxon>
        <taxon>Chromadorea</taxon>
        <taxon>Rhabditida</taxon>
        <taxon>Spirurina</taxon>
        <taxon>Spiruromorpha</taxon>
        <taxon>Filarioidea</taxon>
        <taxon>Onchocercidae</taxon>
        <taxon>Brugia</taxon>
    </lineage>
</organism>
<name>A0A0J9XYF0_BRUMA</name>
<dbReference type="AlphaFoldDB" id="A0A0J9XYF0"/>
<gene>
    <name evidence="1" type="ORF">Bm1406</name>
    <name evidence="1" type="ORF">BM_Bm1406</name>
</gene>
<dbReference type="EMBL" id="LN856992">
    <property type="protein sequence ID" value="CDP97878.1"/>
    <property type="molecule type" value="Genomic_DNA"/>
</dbReference>
<accession>A0A0J9XYF0</accession>